<dbReference type="SMART" id="SM00355">
    <property type="entry name" value="ZnF_C2H2"/>
    <property type="match status" value="8"/>
</dbReference>
<evidence type="ECO:0000256" key="3">
    <source>
        <dbReference type="ARBA" id="ARBA00022771"/>
    </source>
</evidence>
<evidence type="ECO:0000256" key="4">
    <source>
        <dbReference type="ARBA" id="ARBA00022833"/>
    </source>
</evidence>
<evidence type="ECO:0000256" key="5">
    <source>
        <dbReference type="PROSITE-ProRule" id="PRU00042"/>
    </source>
</evidence>
<dbReference type="PANTHER" id="PTHR24409:SF295">
    <property type="entry name" value="AZ2-RELATED"/>
    <property type="match status" value="1"/>
</dbReference>
<dbReference type="InterPro" id="IPR013087">
    <property type="entry name" value="Znf_C2H2_type"/>
</dbReference>
<dbReference type="STRING" id="7370.A0A1I8MDB4"/>
<sequence>MNNDHHLNYPVYFFKGYLGYENEEMWDINSSELEMIDIEVDTTDEEDSGISYYEVVQIDEYEISNSSSQVNRISTDNTTIPQIVDFKRSDLMLSAENTRSTNDTSLQHLNLMPMTESAQTAVSTNSRRKKNRMCSNRMIQNNAIIETWSPHLSCPICNCLYTRFVFLEQHFQLAHPGIECHIICCRKKFRQAIDIVNHIFECHENELEPDNSIKIQSKEYEEFVQHYMPIMGCGFCSNVQRGFAKLKEHSKAYHPKEVCSITCCNRKFARLETIAEHILVHLDPQIFRCRICNKSYATKVSLNRHMGRWHRIPKSHLVNVNFLELAKRNKSIARIKFNDLDVFIAASIPELTCIECGCKFSTCGKYIRHFNESHPRKKCKMRCCGFDIHLRHNLEEHLHKHGDTSGFRCIVCHQIFVKRSYLYDHMCWHHPYTINNDVLDGEWIEEINRKNIINETAFSPAEGKSFLKYEETKAIHHLLVEWGARAYLNGDKSIAEPQIRSQAGILCDLLHINSYRCDRTLFAAFCDAVAEKSQINKPGTVSYTLNYQDILDSSKQRIHPLIYARFKERLRDVDRYRTYTIECKKPSKS</sequence>
<name>A0A9J7CTL4_MUSDO</name>
<dbReference type="OrthoDB" id="3069995at2759"/>
<feature type="domain" description="C2H2-type" evidence="6">
    <location>
        <begin position="287"/>
        <end position="315"/>
    </location>
</feature>
<evidence type="ECO:0000313" key="7">
    <source>
        <dbReference type="Proteomes" id="UP001652621"/>
    </source>
</evidence>
<dbReference type="RefSeq" id="XP_005183954.3">
    <property type="nucleotide sequence ID" value="XM_005183897.4"/>
</dbReference>
<reference evidence="8" key="1">
    <citation type="submission" date="2025-08" db="UniProtKB">
        <authorList>
            <consortium name="RefSeq"/>
        </authorList>
    </citation>
    <scope>IDENTIFICATION</scope>
    <source>
        <strain evidence="8">Aabys</strain>
        <tissue evidence="8">Whole body</tissue>
    </source>
</reference>
<evidence type="ECO:0000256" key="1">
    <source>
        <dbReference type="ARBA" id="ARBA00022723"/>
    </source>
</evidence>
<keyword evidence="2" id="KW-0677">Repeat</keyword>
<dbReference type="VEuPathDB" id="VectorBase:MDOMA2_005072"/>
<keyword evidence="1" id="KW-0479">Metal-binding</keyword>
<protein>
    <submittedName>
        <fullName evidence="8">Zinc finger protein 530</fullName>
    </submittedName>
</protein>
<dbReference type="InterPro" id="IPR036236">
    <property type="entry name" value="Znf_C2H2_sf"/>
</dbReference>
<evidence type="ECO:0000259" key="6">
    <source>
        <dbReference type="PROSITE" id="PS50157"/>
    </source>
</evidence>
<evidence type="ECO:0000256" key="2">
    <source>
        <dbReference type="ARBA" id="ARBA00022737"/>
    </source>
</evidence>
<gene>
    <name evidence="8" type="primary">LOC101891758</name>
</gene>
<dbReference type="PROSITE" id="PS50157">
    <property type="entry name" value="ZINC_FINGER_C2H2_2"/>
    <property type="match status" value="1"/>
</dbReference>
<dbReference type="Proteomes" id="UP001652621">
    <property type="component" value="Unplaced"/>
</dbReference>
<dbReference type="PROSITE" id="PS00028">
    <property type="entry name" value="ZINC_FINGER_C2H2_1"/>
    <property type="match status" value="4"/>
</dbReference>
<dbReference type="VEuPathDB" id="VectorBase:MDOA003722"/>
<accession>A0A9J7CTL4</accession>
<keyword evidence="4" id="KW-0862">Zinc</keyword>
<dbReference type="PANTHER" id="PTHR24409">
    <property type="entry name" value="ZINC FINGER PROTEIN 142"/>
    <property type="match status" value="1"/>
</dbReference>
<keyword evidence="7" id="KW-1185">Reference proteome</keyword>
<proteinExistence type="predicted"/>
<keyword evidence="3 5" id="KW-0863">Zinc-finger</keyword>
<dbReference type="GeneID" id="101891758"/>
<dbReference type="Gene3D" id="3.30.160.60">
    <property type="entry name" value="Classic Zinc Finger"/>
    <property type="match status" value="1"/>
</dbReference>
<evidence type="ECO:0000313" key="8">
    <source>
        <dbReference type="RefSeq" id="XP_005183954.3"/>
    </source>
</evidence>
<dbReference type="SUPFAM" id="SSF57667">
    <property type="entry name" value="beta-beta-alpha zinc fingers"/>
    <property type="match status" value="1"/>
</dbReference>
<organism evidence="7 8">
    <name type="scientific">Musca domestica</name>
    <name type="common">House fly</name>
    <dbReference type="NCBI Taxonomy" id="7370"/>
    <lineage>
        <taxon>Eukaryota</taxon>
        <taxon>Metazoa</taxon>
        <taxon>Ecdysozoa</taxon>
        <taxon>Arthropoda</taxon>
        <taxon>Hexapoda</taxon>
        <taxon>Insecta</taxon>
        <taxon>Pterygota</taxon>
        <taxon>Neoptera</taxon>
        <taxon>Endopterygota</taxon>
        <taxon>Diptera</taxon>
        <taxon>Brachycera</taxon>
        <taxon>Muscomorpha</taxon>
        <taxon>Muscoidea</taxon>
        <taxon>Muscidae</taxon>
        <taxon>Musca</taxon>
    </lineage>
</organism>